<dbReference type="FunFam" id="1.25.40.10:FF:000285">
    <property type="entry name" value="Pentatricopeptide repeat-containing protein, chloroplastic"/>
    <property type="match status" value="1"/>
</dbReference>
<dbReference type="Pfam" id="PF20431">
    <property type="entry name" value="E_motif"/>
    <property type="match status" value="1"/>
</dbReference>
<dbReference type="PANTHER" id="PTHR47926:SF522">
    <property type="entry name" value="TETRATRICOPEPTIDE REPEAT-LIKE SUPERFAMILY PROTEIN"/>
    <property type="match status" value="1"/>
</dbReference>
<evidence type="ECO:0000313" key="3">
    <source>
        <dbReference type="EMBL" id="KAK3218152.1"/>
    </source>
</evidence>
<dbReference type="Proteomes" id="UP001281410">
    <property type="component" value="Unassembled WGS sequence"/>
</dbReference>
<reference evidence="3" key="1">
    <citation type="journal article" date="2023" name="Plant J.">
        <title>Genome sequences and population genomics provide insights into the demographic history, inbreeding, and mutation load of two 'living fossil' tree species of Dipteronia.</title>
        <authorList>
            <person name="Feng Y."/>
            <person name="Comes H.P."/>
            <person name="Chen J."/>
            <person name="Zhu S."/>
            <person name="Lu R."/>
            <person name="Zhang X."/>
            <person name="Li P."/>
            <person name="Qiu J."/>
            <person name="Olsen K.M."/>
            <person name="Qiu Y."/>
        </authorList>
    </citation>
    <scope>NUCLEOTIDE SEQUENCE</scope>
    <source>
        <strain evidence="3">NBL</strain>
    </source>
</reference>
<dbReference type="Pfam" id="PF13041">
    <property type="entry name" value="PPR_2"/>
    <property type="match status" value="3"/>
</dbReference>
<gene>
    <name evidence="3" type="ORF">Dsin_012122</name>
</gene>
<evidence type="ECO:0000313" key="4">
    <source>
        <dbReference type="Proteomes" id="UP001281410"/>
    </source>
</evidence>
<feature type="repeat" description="PPR" evidence="2">
    <location>
        <begin position="25"/>
        <end position="60"/>
    </location>
</feature>
<dbReference type="AlphaFoldDB" id="A0AAE0E865"/>
<dbReference type="PANTHER" id="PTHR47926">
    <property type="entry name" value="PENTATRICOPEPTIDE REPEAT-CONTAINING PROTEIN"/>
    <property type="match status" value="1"/>
</dbReference>
<accession>A0AAE0E865</accession>
<name>A0AAE0E865_9ROSI</name>
<dbReference type="Gene3D" id="1.25.40.10">
    <property type="entry name" value="Tetratricopeptide repeat domain"/>
    <property type="match status" value="5"/>
</dbReference>
<organism evidence="3 4">
    <name type="scientific">Dipteronia sinensis</name>
    <dbReference type="NCBI Taxonomy" id="43782"/>
    <lineage>
        <taxon>Eukaryota</taxon>
        <taxon>Viridiplantae</taxon>
        <taxon>Streptophyta</taxon>
        <taxon>Embryophyta</taxon>
        <taxon>Tracheophyta</taxon>
        <taxon>Spermatophyta</taxon>
        <taxon>Magnoliopsida</taxon>
        <taxon>eudicotyledons</taxon>
        <taxon>Gunneridae</taxon>
        <taxon>Pentapetalae</taxon>
        <taxon>rosids</taxon>
        <taxon>malvids</taxon>
        <taxon>Sapindales</taxon>
        <taxon>Sapindaceae</taxon>
        <taxon>Hippocastanoideae</taxon>
        <taxon>Acereae</taxon>
        <taxon>Dipteronia</taxon>
    </lineage>
</organism>
<dbReference type="InterPro" id="IPR046848">
    <property type="entry name" value="E_motif"/>
</dbReference>
<feature type="repeat" description="PPR" evidence="2">
    <location>
        <begin position="316"/>
        <end position="351"/>
    </location>
</feature>
<dbReference type="GO" id="GO:0009451">
    <property type="term" value="P:RNA modification"/>
    <property type="evidence" value="ECO:0007669"/>
    <property type="project" value="InterPro"/>
</dbReference>
<evidence type="ECO:0000256" key="2">
    <source>
        <dbReference type="PROSITE-ProRule" id="PRU00708"/>
    </source>
</evidence>
<feature type="repeat" description="PPR" evidence="2">
    <location>
        <begin position="443"/>
        <end position="477"/>
    </location>
</feature>
<evidence type="ECO:0000256" key="1">
    <source>
        <dbReference type="ARBA" id="ARBA00022737"/>
    </source>
</evidence>
<protein>
    <recommendedName>
        <fullName evidence="5">Pentatricopeptide repeat-containing protein</fullName>
    </recommendedName>
</protein>
<dbReference type="GO" id="GO:0003723">
    <property type="term" value="F:RNA binding"/>
    <property type="evidence" value="ECO:0007669"/>
    <property type="project" value="InterPro"/>
</dbReference>
<sequence length="634" mass="70115">MYAKCTTEGSVDDSRKVFDWMPEQNVMSWTAIIAGYVQSGDCDKESIQLFCEMIEGHVAPNHFTFSSVLKVCGNLFNSYVGEQVYTHAVKKGLGLDNIVGNSLISMYSRSDRLEEARKAFESLFEKNLVSCNTMVNAYVKNLNSEEAFEILNEIEDTGVAVSAYTYASVLSGTSSIGSLGKGEQNHGRILKSGFASNYCVCNALISMYSRCGNIEAAFQVLKEMSDRNLISWTSMITDMILSGFVPDRFTLSGVVSACAELESWTLGTQLHSWVIRTGLASDVCVGCSLVDMYAKCTTEGSADDSRKVFDRMPEQNVMSWTAIITGYVQSGDCDKEAIRLFCQMIEGHVAQNHFTFASVLKACGNLLNSYVGEQVYTHAVKRGLGLVNIVGNSLISMYSRSDTGIVVSAYTYASLLNGASSIGAIGKGEKIHDRTLKSGFASNYCVCNALISMYSRFGNIEAAFQIFKEMSDRNLICWTSMITGFTKHGLAARALEIFLDMLRAACRVHSDTELEEHAAKMILEQDPNDPAAYILLSNLYASAGQWKDVADIRRSMKERNLMKEAGCSWIEVENVVHKFHVGETSHPQAREIYGELDQLALNIKELGYVPDTSCVPHELDEEQKATNLEFRFLD</sequence>
<dbReference type="InterPro" id="IPR002885">
    <property type="entry name" value="PPR_rpt"/>
</dbReference>
<keyword evidence="1" id="KW-0677">Repeat</keyword>
<dbReference type="FunFam" id="1.25.40.10:FF:000344">
    <property type="entry name" value="Pentatricopeptide repeat-containing protein"/>
    <property type="match status" value="1"/>
</dbReference>
<keyword evidence="4" id="KW-1185">Reference proteome</keyword>
<evidence type="ECO:0008006" key="5">
    <source>
        <dbReference type="Google" id="ProtNLM"/>
    </source>
</evidence>
<dbReference type="InterPro" id="IPR046960">
    <property type="entry name" value="PPR_At4g14850-like_plant"/>
</dbReference>
<comment type="caution">
    <text evidence="3">The sequence shown here is derived from an EMBL/GenBank/DDBJ whole genome shotgun (WGS) entry which is preliminary data.</text>
</comment>
<dbReference type="InterPro" id="IPR011990">
    <property type="entry name" value="TPR-like_helical_dom_sf"/>
</dbReference>
<dbReference type="PROSITE" id="PS51375">
    <property type="entry name" value="PPR"/>
    <property type="match status" value="5"/>
</dbReference>
<dbReference type="Pfam" id="PF01535">
    <property type="entry name" value="PPR"/>
    <property type="match status" value="3"/>
</dbReference>
<dbReference type="EMBL" id="JANJYJ010000004">
    <property type="protein sequence ID" value="KAK3218152.1"/>
    <property type="molecule type" value="Genomic_DNA"/>
</dbReference>
<dbReference type="NCBIfam" id="TIGR00756">
    <property type="entry name" value="PPR"/>
    <property type="match status" value="6"/>
</dbReference>
<feature type="repeat" description="PPR" evidence="2">
    <location>
        <begin position="197"/>
        <end position="231"/>
    </location>
</feature>
<proteinExistence type="predicted"/>
<feature type="repeat" description="PPR" evidence="2">
    <location>
        <begin position="127"/>
        <end position="161"/>
    </location>
</feature>